<keyword evidence="2" id="KW-1185">Reference proteome</keyword>
<dbReference type="AlphaFoldDB" id="A0A9R1VDT9"/>
<proteinExistence type="predicted"/>
<sequence length="106" mass="12258">METREVNWSGSQTKRQGRKFVIDPKNPYLDAYRKIDLIVMARIRERLDGKNPRKTVFSFSYSCVVSEWHHSYTRESDVAYSALQQKGAAFFPLKNASSTIRAQQAP</sequence>
<name>A0A9R1VDT9_LACSA</name>
<protein>
    <submittedName>
        <fullName evidence="1">Uncharacterized protein</fullName>
    </submittedName>
</protein>
<comment type="caution">
    <text evidence="1">The sequence shown here is derived from an EMBL/GenBank/DDBJ whole genome shotgun (WGS) entry which is preliminary data.</text>
</comment>
<evidence type="ECO:0000313" key="1">
    <source>
        <dbReference type="EMBL" id="KAJ0203238.1"/>
    </source>
</evidence>
<reference evidence="1 2" key="1">
    <citation type="journal article" date="2017" name="Nat. Commun.">
        <title>Genome assembly with in vitro proximity ligation data and whole-genome triplication in lettuce.</title>
        <authorList>
            <person name="Reyes-Chin-Wo S."/>
            <person name="Wang Z."/>
            <person name="Yang X."/>
            <person name="Kozik A."/>
            <person name="Arikit S."/>
            <person name="Song C."/>
            <person name="Xia L."/>
            <person name="Froenicke L."/>
            <person name="Lavelle D.O."/>
            <person name="Truco M.J."/>
            <person name="Xia R."/>
            <person name="Zhu S."/>
            <person name="Xu C."/>
            <person name="Xu H."/>
            <person name="Xu X."/>
            <person name="Cox K."/>
            <person name="Korf I."/>
            <person name="Meyers B.C."/>
            <person name="Michelmore R.W."/>
        </authorList>
    </citation>
    <scope>NUCLEOTIDE SEQUENCE [LARGE SCALE GENOMIC DNA]</scope>
    <source>
        <strain evidence="2">cv. Salinas</strain>
        <tissue evidence="1">Seedlings</tissue>
    </source>
</reference>
<gene>
    <name evidence="1" type="ORF">LSAT_V11C500284750</name>
</gene>
<accession>A0A9R1VDT9</accession>
<dbReference type="EMBL" id="NBSK02000005">
    <property type="protein sequence ID" value="KAJ0203238.1"/>
    <property type="molecule type" value="Genomic_DNA"/>
</dbReference>
<evidence type="ECO:0000313" key="2">
    <source>
        <dbReference type="Proteomes" id="UP000235145"/>
    </source>
</evidence>
<organism evidence="1 2">
    <name type="scientific">Lactuca sativa</name>
    <name type="common">Garden lettuce</name>
    <dbReference type="NCBI Taxonomy" id="4236"/>
    <lineage>
        <taxon>Eukaryota</taxon>
        <taxon>Viridiplantae</taxon>
        <taxon>Streptophyta</taxon>
        <taxon>Embryophyta</taxon>
        <taxon>Tracheophyta</taxon>
        <taxon>Spermatophyta</taxon>
        <taxon>Magnoliopsida</taxon>
        <taxon>eudicotyledons</taxon>
        <taxon>Gunneridae</taxon>
        <taxon>Pentapetalae</taxon>
        <taxon>asterids</taxon>
        <taxon>campanulids</taxon>
        <taxon>Asterales</taxon>
        <taxon>Asteraceae</taxon>
        <taxon>Cichorioideae</taxon>
        <taxon>Cichorieae</taxon>
        <taxon>Lactucinae</taxon>
        <taxon>Lactuca</taxon>
    </lineage>
</organism>
<dbReference type="Proteomes" id="UP000235145">
    <property type="component" value="Unassembled WGS sequence"/>
</dbReference>